<reference evidence="1" key="1">
    <citation type="submission" date="2021-06" db="EMBL/GenBank/DDBJ databases">
        <authorList>
            <person name="Kallberg Y."/>
            <person name="Tangrot J."/>
            <person name="Rosling A."/>
        </authorList>
    </citation>
    <scope>NUCLEOTIDE SEQUENCE</scope>
    <source>
        <strain evidence="1">MA461A</strain>
    </source>
</reference>
<dbReference type="Proteomes" id="UP000789920">
    <property type="component" value="Unassembled WGS sequence"/>
</dbReference>
<accession>A0ACA9RQK2</accession>
<evidence type="ECO:0000313" key="2">
    <source>
        <dbReference type="Proteomes" id="UP000789920"/>
    </source>
</evidence>
<protein>
    <submittedName>
        <fullName evidence="1">10095_t:CDS:1</fullName>
    </submittedName>
</protein>
<name>A0ACA9RQK2_9GLOM</name>
<comment type="caution">
    <text evidence="1">The sequence shown here is derived from an EMBL/GenBank/DDBJ whole genome shotgun (WGS) entry which is preliminary data.</text>
</comment>
<sequence>EVAAFLRGQDIIIGPGRGSSVSSLVAYLLEITSLDPLQHKLFFERFLNEQRKTLPDIDMDVENQEEVFNYLRKKYSSYQVARIMGNRIKKNPSFAEQNLWFAGCQVKPLKTGVIINERSLAGSIPVKLESDFLVSLFEEEQLAQLGFKKYDFLSLKETLGFVTLIKNLTSHQHLPAKLPTYQEVDLADPKTWELLNNLCLTGIFQLDTPAARSLFLRFRPQNFAELVLFLALNRPGARRRAEEIISQKNQPGKSPFVSPALQKILAETFGLIIFEEQISQILALVADCSFATADLQRREIAVKGQKKQSLIMGFSSLKKYQANFFAGLLEERNKNGLYRNWEEFLSRTSECLGVDIATLEQNSQAIFRYLQIRQKIPTVNNNDLPFLYLPT</sequence>
<dbReference type="EMBL" id="CAJVQC010064139">
    <property type="protein sequence ID" value="CAG8804305.1"/>
    <property type="molecule type" value="Genomic_DNA"/>
</dbReference>
<evidence type="ECO:0000313" key="1">
    <source>
        <dbReference type="EMBL" id="CAG8804305.1"/>
    </source>
</evidence>
<feature type="non-terminal residue" evidence="1">
    <location>
        <position position="391"/>
    </location>
</feature>
<gene>
    <name evidence="1" type="ORF">RPERSI_LOCUS21701</name>
</gene>
<keyword evidence="2" id="KW-1185">Reference proteome</keyword>
<proteinExistence type="predicted"/>
<organism evidence="1 2">
    <name type="scientific">Racocetra persica</name>
    <dbReference type="NCBI Taxonomy" id="160502"/>
    <lineage>
        <taxon>Eukaryota</taxon>
        <taxon>Fungi</taxon>
        <taxon>Fungi incertae sedis</taxon>
        <taxon>Mucoromycota</taxon>
        <taxon>Glomeromycotina</taxon>
        <taxon>Glomeromycetes</taxon>
        <taxon>Diversisporales</taxon>
        <taxon>Gigasporaceae</taxon>
        <taxon>Racocetra</taxon>
    </lineage>
</organism>
<feature type="non-terminal residue" evidence="1">
    <location>
        <position position="1"/>
    </location>
</feature>